<dbReference type="PANTHER" id="PTHR34975:SF2">
    <property type="entry name" value="SPORE GERMINATION PROTEIN A2"/>
    <property type="match status" value="1"/>
</dbReference>
<reference evidence="9 10" key="1">
    <citation type="submission" date="2015-11" db="EMBL/GenBank/DDBJ databases">
        <title>Genome Sequence of Bacillus simplex strain VanAntwerpen2.</title>
        <authorList>
            <person name="Couger M.B."/>
        </authorList>
    </citation>
    <scope>NUCLEOTIDE SEQUENCE [LARGE SCALE GENOMIC DNA]</scope>
    <source>
        <strain evidence="9 10">VanAntwerpen02</strain>
    </source>
</reference>
<dbReference type="InterPro" id="IPR004761">
    <property type="entry name" value="Spore_GerAB"/>
</dbReference>
<keyword evidence="3" id="KW-0813">Transport</keyword>
<feature type="transmembrane region" description="Helical" evidence="8">
    <location>
        <begin position="222"/>
        <end position="242"/>
    </location>
</feature>
<dbReference type="Proteomes" id="UP000064189">
    <property type="component" value="Unassembled WGS sequence"/>
</dbReference>
<dbReference type="PANTHER" id="PTHR34975">
    <property type="entry name" value="SPORE GERMINATION PROTEIN A2"/>
    <property type="match status" value="1"/>
</dbReference>
<proteinExistence type="inferred from homology"/>
<dbReference type="EMBL" id="LNNH01000012">
    <property type="protein sequence ID" value="KWW21114.1"/>
    <property type="molecule type" value="Genomic_DNA"/>
</dbReference>
<keyword evidence="10" id="KW-1185">Reference proteome</keyword>
<dbReference type="GO" id="GO:0009847">
    <property type="term" value="P:spore germination"/>
    <property type="evidence" value="ECO:0007669"/>
    <property type="project" value="InterPro"/>
</dbReference>
<evidence type="ECO:0000256" key="3">
    <source>
        <dbReference type="ARBA" id="ARBA00022448"/>
    </source>
</evidence>
<organism evidence="9 10">
    <name type="scientific">Peribacillus simplex</name>
    <dbReference type="NCBI Taxonomy" id="1478"/>
    <lineage>
        <taxon>Bacteria</taxon>
        <taxon>Bacillati</taxon>
        <taxon>Bacillota</taxon>
        <taxon>Bacilli</taxon>
        <taxon>Bacillales</taxon>
        <taxon>Bacillaceae</taxon>
        <taxon>Peribacillus</taxon>
    </lineage>
</organism>
<evidence type="ECO:0000256" key="1">
    <source>
        <dbReference type="ARBA" id="ARBA00004141"/>
    </source>
</evidence>
<accession>A0A109N088</accession>
<dbReference type="NCBIfam" id="TIGR00912">
    <property type="entry name" value="2A0309"/>
    <property type="match status" value="1"/>
</dbReference>
<evidence type="ECO:0000256" key="4">
    <source>
        <dbReference type="ARBA" id="ARBA00022544"/>
    </source>
</evidence>
<evidence type="ECO:0000256" key="2">
    <source>
        <dbReference type="ARBA" id="ARBA00007998"/>
    </source>
</evidence>
<feature type="transmembrane region" description="Helical" evidence="8">
    <location>
        <begin position="335"/>
        <end position="356"/>
    </location>
</feature>
<comment type="subcellular location">
    <subcellularLocation>
        <location evidence="1">Membrane</location>
        <topology evidence="1">Multi-pass membrane protein</topology>
    </subcellularLocation>
</comment>
<keyword evidence="7 8" id="KW-0472">Membrane</keyword>
<dbReference type="Pfam" id="PF03845">
    <property type="entry name" value="Spore_permease"/>
    <property type="match status" value="1"/>
</dbReference>
<feature type="transmembrane region" description="Helical" evidence="8">
    <location>
        <begin position="144"/>
        <end position="166"/>
    </location>
</feature>
<feature type="transmembrane region" description="Helical" evidence="8">
    <location>
        <begin position="45"/>
        <end position="67"/>
    </location>
</feature>
<feature type="transmembrane region" description="Helical" evidence="8">
    <location>
        <begin position="275"/>
        <end position="294"/>
    </location>
</feature>
<comment type="similarity">
    <text evidence="2">Belongs to the amino acid-polyamine-organocation (APC) superfamily. Spore germination protein (SGP) (TC 2.A.3.9) family.</text>
</comment>
<feature type="transmembrane region" description="Helical" evidence="8">
    <location>
        <begin position="87"/>
        <end position="109"/>
    </location>
</feature>
<dbReference type="GO" id="GO:0016020">
    <property type="term" value="C:membrane"/>
    <property type="evidence" value="ECO:0007669"/>
    <property type="project" value="UniProtKB-SubCell"/>
</dbReference>
<evidence type="ECO:0000256" key="6">
    <source>
        <dbReference type="ARBA" id="ARBA00022989"/>
    </source>
</evidence>
<feature type="transmembrane region" description="Helical" evidence="8">
    <location>
        <begin position="121"/>
        <end position="138"/>
    </location>
</feature>
<evidence type="ECO:0000256" key="7">
    <source>
        <dbReference type="ARBA" id="ARBA00023136"/>
    </source>
</evidence>
<evidence type="ECO:0000313" key="9">
    <source>
        <dbReference type="EMBL" id="KWW21114.1"/>
    </source>
</evidence>
<feature type="transmembrane region" description="Helical" evidence="8">
    <location>
        <begin position="15"/>
        <end position="33"/>
    </location>
</feature>
<evidence type="ECO:0000313" key="10">
    <source>
        <dbReference type="Proteomes" id="UP000064189"/>
    </source>
</evidence>
<evidence type="ECO:0008006" key="11">
    <source>
        <dbReference type="Google" id="ProtNLM"/>
    </source>
</evidence>
<keyword evidence="4" id="KW-0309">Germination</keyword>
<name>A0A109N088_9BACI</name>
<sequence>MNPAGVNEKDKVQPFYVFFLVHAMQTGIGVLSFQRVLAKSTGTDGWISIILAGLIVHLLIWVIYKIFSIVPGDILTVNYQAFGKWMGNFFSLLFILYFLLLSLTVMISYIQVIHVWMFEEVPAWSFSLVFLVLIYYINTGGFRTITGIAFLSATMTFGLLFFLFYAMKYSEFTNLLPIFDHSILDIWKGTRNVSLTMIGFELILMFYPFIRDAKSSQKYAHGGALSTTLTTLFIYLVSLVFYSQKQLVMTIWPTLSMTSIVELSFIQRFEYIDVSWWAIVIIPNMTISLWAASRGFKRLFNVQQKYPLWGMSLIILMINIFFFDIDSLNILARIINPYGVIFLVSYLPLLLVIIYIKKKRNRI</sequence>
<protein>
    <recommendedName>
        <fullName evidence="11">Spore germination protein (Amino acid permease)</fullName>
    </recommendedName>
</protein>
<keyword evidence="5 8" id="KW-0812">Transmembrane</keyword>
<comment type="caution">
    <text evidence="9">The sequence shown here is derived from an EMBL/GenBank/DDBJ whole genome shotgun (WGS) entry which is preliminary data.</text>
</comment>
<feature type="transmembrane region" description="Helical" evidence="8">
    <location>
        <begin position="306"/>
        <end position="323"/>
    </location>
</feature>
<evidence type="ECO:0000256" key="5">
    <source>
        <dbReference type="ARBA" id="ARBA00022692"/>
    </source>
</evidence>
<evidence type="ECO:0000256" key="8">
    <source>
        <dbReference type="SAM" id="Phobius"/>
    </source>
</evidence>
<dbReference type="RefSeq" id="WP_061141467.1">
    <property type="nucleotide sequence ID" value="NZ_LNNH01000012.1"/>
</dbReference>
<gene>
    <name evidence="9" type="ORF">AS888_16015</name>
</gene>
<dbReference type="Gene3D" id="1.20.1740.10">
    <property type="entry name" value="Amino acid/polyamine transporter I"/>
    <property type="match status" value="1"/>
</dbReference>
<feature type="transmembrane region" description="Helical" evidence="8">
    <location>
        <begin position="193"/>
        <end position="210"/>
    </location>
</feature>
<keyword evidence="6 8" id="KW-1133">Transmembrane helix</keyword>
<dbReference type="AlphaFoldDB" id="A0A109N088"/>